<dbReference type="EMBL" id="HBKN01020864">
    <property type="protein sequence ID" value="CAE2301794.1"/>
    <property type="molecule type" value="Transcribed_RNA"/>
</dbReference>
<reference evidence="1" key="1">
    <citation type="submission" date="2021-01" db="EMBL/GenBank/DDBJ databases">
        <authorList>
            <person name="Corre E."/>
            <person name="Pelletier E."/>
            <person name="Niang G."/>
            <person name="Scheremetjew M."/>
            <person name="Finn R."/>
            <person name="Kale V."/>
            <person name="Holt S."/>
            <person name="Cochrane G."/>
            <person name="Meng A."/>
            <person name="Brown T."/>
            <person name="Cohen L."/>
        </authorList>
    </citation>
    <scope>NUCLEOTIDE SEQUENCE</scope>
    <source>
        <strain evidence="1">CCMP 2712</strain>
    </source>
</reference>
<evidence type="ECO:0000313" key="1">
    <source>
        <dbReference type="EMBL" id="CAE2301794.1"/>
    </source>
</evidence>
<sequence>MLLSRTNRRVSLGASDPGYIDWVKGMQSPSDPSFTDDLVPAAPVELPINYYYSNARCGRPCCDCYSDLSKWMDGAEQGEAGKSPEAEIAEHYSIPDENLRRYRKAFDSFSKKRGGKILTRDTDGHIKINDLQQLVKILGSNPSAKQLEYSIEQEELPKGGLDYPAFLTVMARHAPSWPVMISEAIRLPYSSDNVRASNDLRRKIIAAIAATAGVTSDQVELVRVRPIPGHQEECAIDFNVDAKSDDAETLKDSLAPARINEMLPRFGLQESTSPVAVYDKIILPLPISQVDDEVQHKVLNILADVTGVDVTQISLNKVVPDPEDNQQTKLVFFIEANTNEVEDIGAKLRKDKINEELVREGLPTTETLMHPKVQPHPDYMSFLGPGCARCANSPYMDGDNLGKDWIGNFPFDSPVSPQVSREVKRFDSHKPDCSCENDI</sequence>
<accession>A0A7S4KPX2</accession>
<evidence type="ECO:0008006" key="2">
    <source>
        <dbReference type="Google" id="ProtNLM"/>
    </source>
</evidence>
<dbReference type="Gene3D" id="1.10.238.10">
    <property type="entry name" value="EF-hand"/>
    <property type="match status" value="1"/>
</dbReference>
<name>A0A7S4KPX2_GUITH</name>
<protein>
    <recommendedName>
        <fullName evidence="2">EF-hand domain-containing protein</fullName>
    </recommendedName>
</protein>
<dbReference type="SUPFAM" id="SSF47473">
    <property type="entry name" value="EF-hand"/>
    <property type="match status" value="1"/>
</dbReference>
<gene>
    <name evidence="1" type="ORF">GTHE00462_LOCUS16398</name>
</gene>
<proteinExistence type="predicted"/>
<organism evidence="1">
    <name type="scientific">Guillardia theta</name>
    <name type="common">Cryptophyte</name>
    <name type="synonym">Cryptomonas phi</name>
    <dbReference type="NCBI Taxonomy" id="55529"/>
    <lineage>
        <taxon>Eukaryota</taxon>
        <taxon>Cryptophyceae</taxon>
        <taxon>Pyrenomonadales</taxon>
        <taxon>Geminigeraceae</taxon>
        <taxon>Guillardia</taxon>
    </lineage>
</organism>
<dbReference type="AlphaFoldDB" id="A0A7S4KPX2"/>
<dbReference type="InterPro" id="IPR011992">
    <property type="entry name" value="EF-hand-dom_pair"/>
</dbReference>